<protein>
    <submittedName>
        <fullName evidence="1">Uncharacterized protein</fullName>
    </submittedName>
</protein>
<dbReference type="OrthoDB" id="9021722at2"/>
<gene>
    <name evidence="1" type="ORF">CJP73_13165</name>
</gene>
<dbReference type="Proteomes" id="UP000266206">
    <property type="component" value="Unassembled WGS sequence"/>
</dbReference>
<proteinExistence type="predicted"/>
<reference evidence="1 2" key="1">
    <citation type="submission" date="2017-08" db="EMBL/GenBank/DDBJ databases">
        <title>Pusillimonas indicus sp. nov., a member of the family Alcaligenaceae isolated from surface seawater.</title>
        <authorList>
            <person name="Li J."/>
        </authorList>
    </citation>
    <scope>NUCLEOTIDE SEQUENCE [LARGE SCALE GENOMIC DNA]</scope>
    <source>
        <strain evidence="1 2">L52-1-41</strain>
    </source>
</reference>
<organism evidence="1 2">
    <name type="scientific">Neopusillimonas maritima</name>
    <dbReference type="NCBI Taxonomy" id="2026239"/>
    <lineage>
        <taxon>Bacteria</taxon>
        <taxon>Pseudomonadati</taxon>
        <taxon>Pseudomonadota</taxon>
        <taxon>Betaproteobacteria</taxon>
        <taxon>Burkholderiales</taxon>
        <taxon>Alcaligenaceae</taxon>
        <taxon>Neopusillimonas</taxon>
    </lineage>
</organism>
<dbReference type="AlphaFoldDB" id="A0A3A1YTP0"/>
<sequence>MLKGKELGRAIERAIQLKIDAGLVKSRAAVARDLHVEPNVVYGWIRTGSISKERLPELWIYFDDVVNPEHWGLSKADVDYFSKKSRVNDKWPFELTQLEDVLSLSQQQLQQLDHILAGVLMGLRSKPPMTEAPPVKSKKRGRSAA</sequence>
<dbReference type="RefSeq" id="WP_119516741.1">
    <property type="nucleotide sequence ID" value="NZ_NQYH01000013.1"/>
</dbReference>
<name>A0A3A1YTP0_9BURK</name>
<evidence type="ECO:0000313" key="2">
    <source>
        <dbReference type="Proteomes" id="UP000266206"/>
    </source>
</evidence>
<accession>A0A3A1YTP0</accession>
<dbReference type="EMBL" id="NQYH01000013">
    <property type="protein sequence ID" value="RIY39784.1"/>
    <property type="molecule type" value="Genomic_DNA"/>
</dbReference>
<comment type="caution">
    <text evidence="1">The sequence shown here is derived from an EMBL/GenBank/DDBJ whole genome shotgun (WGS) entry which is preliminary data.</text>
</comment>
<evidence type="ECO:0000313" key="1">
    <source>
        <dbReference type="EMBL" id="RIY39784.1"/>
    </source>
</evidence>